<evidence type="ECO:0000256" key="6">
    <source>
        <dbReference type="ARBA" id="ARBA00039017"/>
    </source>
</evidence>
<reference evidence="9 10" key="1">
    <citation type="journal article" date="2010" name="Stand. Genomic Sci.">
        <title>Complete genome sequence of Thermaerobacter marianensis type strain (7p75a).</title>
        <authorList>
            <person name="Han C."/>
            <person name="Gu W."/>
            <person name="Zhang X."/>
            <person name="Lapidus A."/>
            <person name="Nolan M."/>
            <person name="Copeland A."/>
            <person name="Lucas S."/>
            <person name="Del Rio T.G."/>
            <person name="Tice H."/>
            <person name="Cheng J.F."/>
            <person name="Tapia R."/>
            <person name="Goodwin L."/>
            <person name="Pitluck S."/>
            <person name="Pagani I."/>
            <person name="Ivanova N."/>
            <person name="Mavromatis K."/>
            <person name="Mikhailova N."/>
            <person name="Pati A."/>
            <person name="Chen A."/>
            <person name="Palaniappan K."/>
            <person name="Land M."/>
            <person name="Hauser L."/>
            <person name="Chang Y.J."/>
            <person name="Jeffries C.D."/>
            <person name="Schneider S."/>
            <person name="Rohde M."/>
            <person name="Goker M."/>
            <person name="Pukall R."/>
            <person name="Woyke T."/>
            <person name="Bristow J."/>
            <person name="Eisen J.A."/>
            <person name="Markowitz V."/>
            <person name="Hugenholtz P."/>
            <person name="Kyrpides N.C."/>
            <person name="Klenk H.P."/>
            <person name="Detter J.C."/>
        </authorList>
    </citation>
    <scope>NUCLEOTIDE SEQUENCE [LARGE SCALE GENOMIC DNA]</scope>
    <source>
        <strain evidence="10">ATCC 700841 / DSM 12885 / JCM 10246 / 7p75a</strain>
    </source>
</reference>
<protein>
    <recommendedName>
        <fullName evidence="6">nicotinamidase</fullName>
        <ecNumber evidence="6">3.5.1.19</ecNumber>
    </recommendedName>
    <alternativeName>
        <fullName evidence="7">Nicotinamide deamidase</fullName>
    </alternativeName>
</protein>
<evidence type="ECO:0000313" key="9">
    <source>
        <dbReference type="EMBL" id="ADU51743.1"/>
    </source>
</evidence>
<dbReference type="GO" id="GO:0046872">
    <property type="term" value="F:metal ion binding"/>
    <property type="evidence" value="ECO:0007669"/>
    <property type="project" value="UniProtKB-KW"/>
</dbReference>
<dbReference type="AlphaFoldDB" id="E6SH79"/>
<evidence type="ECO:0000313" key="10">
    <source>
        <dbReference type="Proteomes" id="UP000008915"/>
    </source>
</evidence>
<dbReference type="GO" id="GO:0019363">
    <property type="term" value="P:pyridine nucleotide biosynthetic process"/>
    <property type="evidence" value="ECO:0007669"/>
    <property type="project" value="UniProtKB-KW"/>
</dbReference>
<comment type="pathway">
    <text evidence="5">Cofactor biosynthesis; nicotinate biosynthesis; nicotinate from nicotinamide: step 1/1.</text>
</comment>
<dbReference type="HOGENOM" id="CLU_068979_13_1_9"/>
<dbReference type="Pfam" id="PF00857">
    <property type="entry name" value="Isochorismatase"/>
    <property type="match status" value="1"/>
</dbReference>
<dbReference type="PANTHER" id="PTHR11080">
    <property type="entry name" value="PYRAZINAMIDASE/NICOTINAMIDASE"/>
    <property type="match status" value="1"/>
</dbReference>
<name>E6SH79_THEM7</name>
<dbReference type="OrthoDB" id="9796485at2"/>
<dbReference type="InterPro" id="IPR036380">
    <property type="entry name" value="Isochorismatase-like_sf"/>
</dbReference>
<keyword evidence="3" id="KW-0479">Metal-binding</keyword>
<keyword evidence="4 9" id="KW-0378">Hydrolase</keyword>
<dbReference type="SUPFAM" id="SSF52499">
    <property type="entry name" value="Isochorismatase-like hydrolases"/>
    <property type="match status" value="1"/>
</dbReference>
<dbReference type="Gene3D" id="3.40.50.850">
    <property type="entry name" value="Isochorismatase-like"/>
    <property type="match status" value="1"/>
</dbReference>
<dbReference type="CDD" id="cd01011">
    <property type="entry name" value="nicotinamidase"/>
    <property type="match status" value="1"/>
</dbReference>
<dbReference type="PANTHER" id="PTHR11080:SF2">
    <property type="entry name" value="LD05707P"/>
    <property type="match status" value="1"/>
</dbReference>
<dbReference type="RefSeq" id="WP_013496044.1">
    <property type="nucleotide sequence ID" value="NC_014831.1"/>
</dbReference>
<evidence type="ECO:0000256" key="1">
    <source>
        <dbReference type="ARBA" id="ARBA00006336"/>
    </source>
</evidence>
<dbReference type="InterPro" id="IPR052347">
    <property type="entry name" value="Isochorismatase_Nicotinamidase"/>
</dbReference>
<evidence type="ECO:0000259" key="8">
    <source>
        <dbReference type="Pfam" id="PF00857"/>
    </source>
</evidence>
<evidence type="ECO:0000256" key="3">
    <source>
        <dbReference type="ARBA" id="ARBA00022723"/>
    </source>
</evidence>
<comment type="similarity">
    <text evidence="1">Belongs to the isochorismatase family.</text>
</comment>
<sequence>MDLQQSGAAAAAQDPAAALVVVDVQNDFCPGGALAVPEGDRVVPALNRWVDAFHRAGRVVVYTQDWHPENHVSFRARGGPWPVHCVQGTRGAAFHPDLAVRGVVFRKGFDPDREAYSGFDGALAEGERDVRPETGLAAWLREQGVRRLYVGGLATDYCVRATVLDALREGFQVTVLVPAVRAVDVTPGDGRRALEEMQARGAVLAGDEGESA</sequence>
<keyword evidence="10" id="KW-1185">Reference proteome</keyword>
<dbReference type="GO" id="GO:0008936">
    <property type="term" value="F:nicotinamidase activity"/>
    <property type="evidence" value="ECO:0007669"/>
    <property type="project" value="UniProtKB-EC"/>
</dbReference>
<dbReference type="EC" id="3.5.1.19" evidence="6"/>
<evidence type="ECO:0000256" key="4">
    <source>
        <dbReference type="ARBA" id="ARBA00022801"/>
    </source>
</evidence>
<keyword evidence="2" id="KW-0662">Pyridine nucleotide biosynthesis</keyword>
<evidence type="ECO:0000256" key="2">
    <source>
        <dbReference type="ARBA" id="ARBA00022642"/>
    </source>
</evidence>
<feature type="domain" description="Isochorismatase-like" evidence="8">
    <location>
        <begin position="17"/>
        <end position="204"/>
    </location>
</feature>
<dbReference type="InterPro" id="IPR000868">
    <property type="entry name" value="Isochorismatase-like_dom"/>
</dbReference>
<dbReference type="NCBIfam" id="NF008623">
    <property type="entry name" value="PRK11609.1"/>
    <property type="match status" value="1"/>
</dbReference>
<evidence type="ECO:0000256" key="7">
    <source>
        <dbReference type="ARBA" id="ARBA00043224"/>
    </source>
</evidence>
<accession>E6SH79</accession>
<proteinExistence type="inferred from homology"/>
<gene>
    <name evidence="9" type="ordered locus">Tmar_1634</name>
</gene>
<dbReference type="KEGG" id="tmr:Tmar_1634"/>
<organism evidence="9 10">
    <name type="scientific">Thermaerobacter marianensis (strain ATCC 700841 / DSM 12885 / JCM 10246 / 7p75a)</name>
    <dbReference type="NCBI Taxonomy" id="644966"/>
    <lineage>
        <taxon>Bacteria</taxon>
        <taxon>Bacillati</taxon>
        <taxon>Bacillota</taxon>
        <taxon>Clostridia</taxon>
        <taxon>Eubacteriales</taxon>
        <taxon>Clostridiales Family XVII. Incertae Sedis</taxon>
        <taxon>Thermaerobacter</taxon>
    </lineage>
</organism>
<dbReference type="EMBL" id="CP002344">
    <property type="protein sequence ID" value="ADU51743.1"/>
    <property type="molecule type" value="Genomic_DNA"/>
</dbReference>
<dbReference type="STRING" id="644966.Tmar_1634"/>
<reference evidence="10" key="2">
    <citation type="journal article" date="2010" name="Stand. Genomic Sci.">
        <title>Complete genome sequence of Thermaerobacter marianensis type strain (7p75aT).</title>
        <authorList>
            <person name="Han C."/>
            <person name="Gu W."/>
            <person name="Zhang X."/>
            <person name="Lapidus A."/>
            <person name="Nolan M."/>
            <person name="Copeland A."/>
            <person name="Lucas S."/>
            <person name="Glavina Del Rio T."/>
            <person name="Tice H."/>
            <person name="Cheng J."/>
            <person name="Tapia R."/>
            <person name="Goodwin L."/>
            <person name="Pitluck S."/>
            <person name="Pagani I."/>
            <person name="Ivanova N."/>
            <person name="Mavromatis K."/>
            <person name="Mikhailova N."/>
            <person name="Pati A."/>
            <person name="Chen A."/>
            <person name="Palaniappan K."/>
            <person name="Land M."/>
            <person name="Hauser L."/>
            <person name="Chang Y."/>
            <person name="Jeffries C."/>
            <person name="Schneider S."/>
            <person name="Rohde M."/>
            <person name="Goker M."/>
            <person name="Pukall R."/>
            <person name="Woyke T."/>
            <person name="Bristow J."/>
            <person name="Eisen J."/>
            <person name="Markowitz V."/>
            <person name="Hugenholtz P."/>
            <person name="Kyrpides N."/>
            <person name="Klenk H."/>
            <person name="Detter J."/>
        </authorList>
    </citation>
    <scope>NUCLEOTIDE SEQUENCE [LARGE SCALE GENOMIC DNA]</scope>
    <source>
        <strain evidence="10">ATCC 700841 / DSM 12885 / JCM 10246 / 7p75a</strain>
    </source>
</reference>
<dbReference type="Proteomes" id="UP000008915">
    <property type="component" value="Chromosome"/>
</dbReference>
<dbReference type="eggNOG" id="COG1335">
    <property type="taxonomic scope" value="Bacteria"/>
</dbReference>
<evidence type="ECO:0000256" key="5">
    <source>
        <dbReference type="ARBA" id="ARBA00037900"/>
    </source>
</evidence>